<dbReference type="RefSeq" id="WP_263853470.1">
    <property type="nucleotide sequence ID" value="NZ_JBHTOK010000063.1"/>
</dbReference>
<dbReference type="InterPro" id="IPR021145">
    <property type="entry name" value="Portal_protein_SPP1_Gp6-like"/>
</dbReference>
<feature type="region of interest" description="Disordered" evidence="1">
    <location>
        <begin position="492"/>
        <end position="522"/>
    </location>
</feature>
<dbReference type="NCBIfam" id="TIGR01542">
    <property type="entry name" value="A118_put_portal"/>
    <property type="match status" value="1"/>
</dbReference>
<keyword evidence="3" id="KW-1185">Reference proteome</keyword>
<comment type="caution">
    <text evidence="2">The sequence shown here is derived from an EMBL/GenBank/DDBJ whole genome shotgun (WGS) entry which is preliminary data.</text>
</comment>
<dbReference type="PIRSF" id="PIRSF011911">
    <property type="entry name" value="A118_put_portal"/>
    <property type="match status" value="1"/>
</dbReference>
<name>A0ABW4CX87_9LACO</name>
<proteinExistence type="predicted"/>
<reference evidence="3" key="1">
    <citation type="journal article" date="2019" name="Int. J. Syst. Evol. Microbiol.">
        <title>The Global Catalogue of Microorganisms (GCM) 10K type strain sequencing project: providing services to taxonomists for standard genome sequencing and annotation.</title>
        <authorList>
            <consortium name="The Broad Institute Genomics Platform"/>
            <consortium name="The Broad Institute Genome Sequencing Center for Infectious Disease"/>
            <person name="Wu L."/>
            <person name="Ma J."/>
        </authorList>
    </citation>
    <scope>NUCLEOTIDE SEQUENCE [LARGE SCALE GENOMIC DNA]</scope>
    <source>
        <strain evidence="3">CCM 8912</strain>
    </source>
</reference>
<dbReference type="Pfam" id="PF05133">
    <property type="entry name" value="SPP1_portal"/>
    <property type="match status" value="1"/>
</dbReference>
<evidence type="ECO:0000256" key="1">
    <source>
        <dbReference type="SAM" id="MobiDB-lite"/>
    </source>
</evidence>
<dbReference type="InterPro" id="IPR006432">
    <property type="entry name" value="Phage_portal_A118-type"/>
</dbReference>
<gene>
    <name evidence="2" type="ORF">ACFQ5K_07445</name>
</gene>
<accession>A0ABW4CX87</accession>
<protein>
    <submittedName>
        <fullName evidence="2">Phage portal protein</fullName>
    </submittedName>
</protein>
<dbReference type="Proteomes" id="UP001597212">
    <property type="component" value="Unassembled WGS sequence"/>
</dbReference>
<dbReference type="EMBL" id="JBHTOK010000063">
    <property type="protein sequence ID" value="MFD1441205.1"/>
    <property type="molecule type" value="Genomic_DNA"/>
</dbReference>
<evidence type="ECO:0000313" key="3">
    <source>
        <dbReference type="Proteomes" id="UP001597212"/>
    </source>
</evidence>
<organism evidence="2 3">
    <name type="scientific">Lacticaseibacillus hegangensis</name>
    <dbReference type="NCBI Taxonomy" id="2486010"/>
    <lineage>
        <taxon>Bacteria</taxon>
        <taxon>Bacillati</taxon>
        <taxon>Bacillota</taxon>
        <taxon>Bacilli</taxon>
        <taxon>Lactobacillales</taxon>
        <taxon>Lactobacillaceae</taxon>
        <taxon>Lacticaseibacillus</taxon>
    </lineage>
</organism>
<evidence type="ECO:0000313" key="2">
    <source>
        <dbReference type="EMBL" id="MFD1441205.1"/>
    </source>
</evidence>
<sequence>MGVVQSLNSITDHPKINVDPAEYNRIDRDMHYFKGDFKALKYRNTYGDTKERPYVTLNMMQVIARRMASLLFNEQSKISVETRPPKTDENGDSIDYQEPDVANTFVQSVLDANDFNKNFERYLESGLAMGGLAIRPYVDDATGEIKLAWIQAPNFFPLRSNTSDVSSAAIATPTRRTESGKTVYYTLLEFHEWTPGGYTITNELYRSEEKNIVGIQVPLNTLYPDLQPTTTLQSFSRPLFVYLKPAGFNNKSLTSPLGVGICDNALSTLAQINDTYDQFHWEIKMGQRRVAVPESMIQLAAPENGQLQPRQYFDPDQNVFFPVAGSMDNDKVTDLSTPIRTTEYIAAMQNFLKTLEMQVGLSAGTFSFDSTGLKTATEVVSENSMTYQTRNSHLSMVEQAVKDLVVSICELAQATMINGKTLYTGPIPTRDQVSVDFDDGIFTDKSATADYWIKLQAAGLCTDWQAIMHVQGVTETDAKRLADEIAGTTANQAVNPQDALFGGNGDQSDTDDSGDEAGGGDA</sequence>